<dbReference type="SUPFAM" id="SSF81296">
    <property type="entry name" value="E set domains"/>
    <property type="match status" value="1"/>
</dbReference>
<dbReference type="Pfam" id="PF01833">
    <property type="entry name" value="TIG"/>
    <property type="match status" value="1"/>
</dbReference>
<evidence type="ECO:0000259" key="6">
    <source>
        <dbReference type="Pfam" id="PF01833"/>
    </source>
</evidence>
<sequence>MTLLLIINIFFSILFSNTILLPLPFNQYAYMLARERIKQHDRSVQAQNRLNSNEKIVNLYLELLQANEYVHTKDYFYPSRPIETEIKNITNSVLYHFLKLLPKGGNLHLHEFQVLDRELLLESIKNSAEYDLLYICDQNDCITNKYYLRYFKGNISSGWTKVKDSNWTISEIVKKTTLIGILNDLKPPIYSTDTKARWNLANQYGVFQFYGDLVRYNVTRFNYMKLVLDHALQENIQLLEFRRGFFENLFYFNEAGLRIPINATEELDLLLRFKEDYKLKNPKLIDFTFIINSQRSSSKEQIKTHLSNLIDLQRLYPDFIRGYDMVGEEDQGHTILFHSESLMNAFNYSKTTNGSFNFIFHAGETNWPESHIVSNYGDSVSTFENIYDALVLRTRRIGHGLSLAKRPDMYEYIRDKHIAIEICPASNQLLGDLNLLLLIYLFKYLFMFFFFLIKGYVADLRNHPGIVYHRSGIPIVLSGDDPGSFGYNELTIDYYLATMAWGLNLADLKQFAWNSIQYSSLSDNRKLEGFQKWENQWSSFIDSSYRLACSQTFPNTIINISHILPSYGPHDQSVNVTLFGSGFEIAICKKIICKFGEKEAQGIFIDLNEIICSIPSNSNDLLTVPISIVIDNETLESGFNYTFVSSLLVIDDGTLTITNSSKSGKSSIINQNLILFSLVLLLTFII</sequence>
<protein>
    <recommendedName>
        <fullName evidence="9">Adenosine deaminase</fullName>
    </recommendedName>
</protein>
<feature type="transmembrane region" description="Helical" evidence="4">
    <location>
        <begin position="433"/>
        <end position="453"/>
    </location>
</feature>
<dbReference type="GO" id="GO:0046872">
    <property type="term" value="F:metal ion binding"/>
    <property type="evidence" value="ECO:0007669"/>
    <property type="project" value="UniProtKB-KW"/>
</dbReference>
<feature type="domain" description="IPT/TIG" evidence="6">
    <location>
        <begin position="560"/>
        <end position="641"/>
    </location>
</feature>
<dbReference type="Gene3D" id="2.60.40.10">
    <property type="entry name" value="Immunoglobulins"/>
    <property type="match status" value="1"/>
</dbReference>
<evidence type="ECO:0000256" key="3">
    <source>
        <dbReference type="ARBA" id="ARBA00022801"/>
    </source>
</evidence>
<dbReference type="Gene3D" id="3.20.20.140">
    <property type="entry name" value="Metal-dependent hydrolases"/>
    <property type="match status" value="1"/>
</dbReference>
<evidence type="ECO:0000313" key="7">
    <source>
        <dbReference type="EMBL" id="CAF4185372.1"/>
    </source>
</evidence>
<dbReference type="PANTHER" id="PTHR11409">
    <property type="entry name" value="ADENOSINE DEAMINASE"/>
    <property type="match status" value="1"/>
</dbReference>
<dbReference type="InterPro" id="IPR002909">
    <property type="entry name" value="IPT_dom"/>
</dbReference>
<organism evidence="7 8">
    <name type="scientific">Rotaria socialis</name>
    <dbReference type="NCBI Taxonomy" id="392032"/>
    <lineage>
        <taxon>Eukaryota</taxon>
        <taxon>Metazoa</taxon>
        <taxon>Spiralia</taxon>
        <taxon>Gnathifera</taxon>
        <taxon>Rotifera</taxon>
        <taxon>Eurotatoria</taxon>
        <taxon>Bdelloidea</taxon>
        <taxon>Philodinida</taxon>
        <taxon>Philodinidae</taxon>
        <taxon>Rotaria</taxon>
    </lineage>
</organism>
<dbReference type="InterPro" id="IPR006330">
    <property type="entry name" value="Ado/ade_deaminase"/>
</dbReference>
<dbReference type="InterPro" id="IPR032466">
    <property type="entry name" value="Metal_Hydrolase"/>
</dbReference>
<evidence type="ECO:0008006" key="9">
    <source>
        <dbReference type="Google" id="ProtNLM"/>
    </source>
</evidence>
<dbReference type="InterPro" id="IPR014756">
    <property type="entry name" value="Ig_E-set"/>
</dbReference>
<evidence type="ECO:0000259" key="5">
    <source>
        <dbReference type="Pfam" id="PF00962"/>
    </source>
</evidence>
<accession>A0A820AH86</accession>
<dbReference type="SUPFAM" id="SSF51556">
    <property type="entry name" value="Metallo-dependent hydrolases"/>
    <property type="match status" value="1"/>
</dbReference>
<dbReference type="EMBL" id="CAJOBO010000294">
    <property type="protein sequence ID" value="CAF4185372.1"/>
    <property type="molecule type" value="Genomic_DNA"/>
</dbReference>
<dbReference type="InterPro" id="IPR001365">
    <property type="entry name" value="A_deaminase_dom"/>
</dbReference>
<comment type="cofactor">
    <cofactor evidence="1">
        <name>Zn(2+)</name>
        <dbReference type="ChEBI" id="CHEBI:29105"/>
    </cofactor>
</comment>
<keyword evidence="4" id="KW-0812">Transmembrane</keyword>
<dbReference type="Pfam" id="PF00962">
    <property type="entry name" value="A_deaminase"/>
    <property type="match status" value="1"/>
</dbReference>
<dbReference type="GO" id="GO:0004000">
    <property type="term" value="F:adenosine deaminase activity"/>
    <property type="evidence" value="ECO:0007669"/>
    <property type="project" value="TreeGrafter"/>
</dbReference>
<feature type="domain" description="Adenosine deaminase" evidence="5">
    <location>
        <begin position="307"/>
        <end position="431"/>
    </location>
</feature>
<feature type="transmembrane region" description="Helical" evidence="4">
    <location>
        <begin position="668"/>
        <end position="685"/>
    </location>
</feature>
<keyword evidence="2" id="KW-0479">Metal-binding</keyword>
<dbReference type="GO" id="GO:0006154">
    <property type="term" value="P:adenosine catabolic process"/>
    <property type="evidence" value="ECO:0007669"/>
    <property type="project" value="TreeGrafter"/>
</dbReference>
<proteinExistence type="predicted"/>
<evidence type="ECO:0000313" key="8">
    <source>
        <dbReference type="Proteomes" id="UP000663851"/>
    </source>
</evidence>
<keyword evidence="3" id="KW-0378">Hydrolase</keyword>
<evidence type="ECO:0000256" key="2">
    <source>
        <dbReference type="ARBA" id="ARBA00022723"/>
    </source>
</evidence>
<keyword evidence="4" id="KW-1133">Transmembrane helix</keyword>
<gene>
    <name evidence="7" type="ORF">HFQ381_LOCUS6499</name>
</gene>
<name>A0A820AH86_9BILA</name>
<reference evidence="7" key="1">
    <citation type="submission" date="2021-02" db="EMBL/GenBank/DDBJ databases">
        <authorList>
            <person name="Nowell W R."/>
        </authorList>
    </citation>
    <scope>NUCLEOTIDE SEQUENCE</scope>
</reference>
<dbReference type="AlphaFoldDB" id="A0A820AH86"/>
<dbReference type="GO" id="GO:0046103">
    <property type="term" value="P:inosine biosynthetic process"/>
    <property type="evidence" value="ECO:0007669"/>
    <property type="project" value="TreeGrafter"/>
</dbReference>
<comment type="caution">
    <text evidence="7">The sequence shown here is derived from an EMBL/GenBank/DDBJ whole genome shotgun (WGS) entry which is preliminary data.</text>
</comment>
<dbReference type="Proteomes" id="UP000663851">
    <property type="component" value="Unassembled WGS sequence"/>
</dbReference>
<keyword evidence="4" id="KW-0472">Membrane</keyword>
<dbReference type="PANTHER" id="PTHR11409:SF39">
    <property type="entry name" value="ADENOSINE DEAMINASE 2"/>
    <property type="match status" value="1"/>
</dbReference>
<dbReference type="InterPro" id="IPR013783">
    <property type="entry name" value="Ig-like_fold"/>
</dbReference>
<dbReference type="CDD" id="cd00603">
    <property type="entry name" value="IPT_PCSR"/>
    <property type="match status" value="1"/>
</dbReference>
<evidence type="ECO:0000256" key="1">
    <source>
        <dbReference type="ARBA" id="ARBA00001947"/>
    </source>
</evidence>
<evidence type="ECO:0000256" key="4">
    <source>
        <dbReference type="SAM" id="Phobius"/>
    </source>
</evidence>